<gene>
    <name evidence="2" type="ORF">HNR30_008724</name>
</gene>
<evidence type="ECO:0000256" key="1">
    <source>
        <dbReference type="SAM" id="Phobius"/>
    </source>
</evidence>
<keyword evidence="1" id="KW-1133">Transmembrane helix</keyword>
<keyword evidence="3" id="KW-1185">Reference proteome</keyword>
<dbReference type="Proteomes" id="UP000530928">
    <property type="component" value="Unassembled WGS sequence"/>
</dbReference>
<feature type="transmembrane region" description="Helical" evidence="1">
    <location>
        <begin position="170"/>
        <end position="189"/>
    </location>
</feature>
<dbReference type="AlphaFoldDB" id="A0A7W0HVZ8"/>
<feature type="transmembrane region" description="Helical" evidence="1">
    <location>
        <begin position="127"/>
        <end position="150"/>
    </location>
</feature>
<dbReference type="RefSeq" id="WP_181616041.1">
    <property type="nucleotide sequence ID" value="NZ_BAABAM010000013.1"/>
</dbReference>
<evidence type="ECO:0000313" key="2">
    <source>
        <dbReference type="EMBL" id="MBA2897326.1"/>
    </source>
</evidence>
<accession>A0A7W0HVZ8</accession>
<name>A0A7W0HVZ8_9ACTN</name>
<keyword evidence="1" id="KW-0472">Membrane</keyword>
<organism evidence="2 3">
    <name type="scientific">Nonomuraea soli</name>
    <dbReference type="NCBI Taxonomy" id="1032476"/>
    <lineage>
        <taxon>Bacteria</taxon>
        <taxon>Bacillati</taxon>
        <taxon>Actinomycetota</taxon>
        <taxon>Actinomycetes</taxon>
        <taxon>Streptosporangiales</taxon>
        <taxon>Streptosporangiaceae</taxon>
        <taxon>Nonomuraea</taxon>
    </lineage>
</organism>
<sequence length="301" mass="33650">MDVKPVAGPTKGSKCPKTVLQWDGSALVVTVPGDSVRLRPAGLCLYSHTQESGVLKGLALLDADGMIMLDLPGEWHYRPLRQLAWTAGATFDSSMPAPIPVRLSARAPGWRRLTGRKVARIGRWTRTLILGASIAGLFLMAYIVTVGGFLAWRGLSSLGRFLLDLLDSKWALALFSPVLGVLRPVRGWFHRRKVERGDVLGSYGGVNLTVDTEMLRVSRGKENLPPLRLSRGLWFVLYRYEDLTGLFVIDSANETRRHLPGFWAPEDVNRFALRHDLPLQVVRLTREEYLERVRSAKHATF</sequence>
<proteinExistence type="predicted"/>
<reference evidence="2 3" key="1">
    <citation type="submission" date="2020-07" db="EMBL/GenBank/DDBJ databases">
        <title>Genomic Encyclopedia of Type Strains, Phase IV (KMG-IV): sequencing the most valuable type-strain genomes for metagenomic binning, comparative biology and taxonomic classification.</title>
        <authorList>
            <person name="Goeker M."/>
        </authorList>
    </citation>
    <scope>NUCLEOTIDE SEQUENCE [LARGE SCALE GENOMIC DNA]</scope>
    <source>
        <strain evidence="2 3">DSM 45533</strain>
    </source>
</reference>
<comment type="caution">
    <text evidence="2">The sequence shown here is derived from an EMBL/GenBank/DDBJ whole genome shotgun (WGS) entry which is preliminary data.</text>
</comment>
<evidence type="ECO:0000313" key="3">
    <source>
        <dbReference type="Proteomes" id="UP000530928"/>
    </source>
</evidence>
<protein>
    <submittedName>
        <fullName evidence="2">Uncharacterized protein</fullName>
    </submittedName>
</protein>
<keyword evidence="1" id="KW-0812">Transmembrane</keyword>
<dbReference type="EMBL" id="JACDUR010000011">
    <property type="protein sequence ID" value="MBA2897326.1"/>
    <property type="molecule type" value="Genomic_DNA"/>
</dbReference>